<protein>
    <submittedName>
        <fullName evidence="2">Uncharacterized protein</fullName>
    </submittedName>
</protein>
<dbReference type="AlphaFoldDB" id="A0A382M895"/>
<sequence length="51" mass="5710">MAKKKDKASQGMDSRDEKMKKIKSLIDSNSEDAAKVLKIWLSKAGTDKVKK</sequence>
<proteinExistence type="predicted"/>
<accession>A0A382M895</accession>
<name>A0A382M895_9ZZZZ</name>
<gene>
    <name evidence="2" type="ORF">METZ01_LOCUS298027</name>
</gene>
<reference evidence="2" key="1">
    <citation type="submission" date="2018-05" db="EMBL/GenBank/DDBJ databases">
        <authorList>
            <person name="Lanie J.A."/>
            <person name="Ng W.-L."/>
            <person name="Kazmierczak K.M."/>
            <person name="Andrzejewski T.M."/>
            <person name="Davidsen T.M."/>
            <person name="Wayne K.J."/>
            <person name="Tettelin H."/>
            <person name="Glass J.I."/>
            <person name="Rusch D."/>
            <person name="Podicherti R."/>
            <person name="Tsui H.-C.T."/>
            <person name="Winkler M.E."/>
        </authorList>
    </citation>
    <scope>NUCLEOTIDE SEQUENCE</scope>
</reference>
<feature type="region of interest" description="Disordered" evidence="1">
    <location>
        <begin position="1"/>
        <end position="21"/>
    </location>
</feature>
<dbReference type="EMBL" id="UINC01091975">
    <property type="protein sequence ID" value="SVC45173.1"/>
    <property type="molecule type" value="Genomic_DNA"/>
</dbReference>
<evidence type="ECO:0000256" key="1">
    <source>
        <dbReference type="SAM" id="MobiDB-lite"/>
    </source>
</evidence>
<evidence type="ECO:0000313" key="2">
    <source>
        <dbReference type="EMBL" id="SVC45173.1"/>
    </source>
</evidence>
<organism evidence="2">
    <name type="scientific">marine metagenome</name>
    <dbReference type="NCBI Taxonomy" id="408172"/>
    <lineage>
        <taxon>unclassified sequences</taxon>
        <taxon>metagenomes</taxon>
        <taxon>ecological metagenomes</taxon>
    </lineage>
</organism>